<reference evidence="4 5" key="1">
    <citation type="submission" date="2019-01" db="EMBL/GenBank/DDBJ databases">
        <title>Comparative genomic analysis identifies haemin-independent Haemophilus haemolyticus: a formal re-classification of Haemophilus intermedius.</title>
        <authorList>
            <person name="Harris T.M."/>
            <person name="Price E.P."/>
            <person name="Sarovich D.S."/>
            <person name="Norskov-Lauritsen N."/>
            <person name="Beissbarth J."/>
            <person name="Chang A.B."/>
            <person name="Smith-Vaughan H.C."/>
        </authorList>
    </citation>
    <scope>NUCLEOTIDE SEQUENCE [LARGE SCALE GENOMIC DNA]</scope>
    <source>
        <strain evidence="3 4">60982 B Hi-1</strain>
        <strain evidence="2 5">PN24</strain>
    </source>
</reference>
<dbReference type="EMBL" id="SDPD01000008">
    <property type="protein sequence ID" value="TPH21105.1"/>
    <property type="molecule type" value="Genomic_DNA"/>
</dbReference>
<dbReference type="EMBL" id="SDPK01000020">
    <property type="protein sequence ID" value="TPG99787.1"/>
    <property type="molecule type" value="Genomic_DNA"/>
</dbReference>
<evidence type="ECO:0000313" key="4">
    <source>
        <dbReference type="Proteomes" id="UP000316282"/>
    </source>
</evidence>
<feature type="signal peptide" evidence="1">
    <location>
        <begin position="1"/>
        <end position="23"/>
    </location>
</feature>
<dbReference type="RefSeq" id="WP_048952582.1">
    <property type="nucleotide sequence ID" value="NZ_JACBKC010000020.1"/>
</dbReference>
<evidence type="ECO:0008006" key="6">
    <source>
        <dbReference type="Google" id="ProtNLM"/>
    </source>
</evidence>
<dbReference type="Proteomes" id="UP000317926">
    <property type="component" value="Unassembled WGS sequence"/>
</dbReference>
<sequence length="100" mass="10541">MKKFSLALVVLAGLGLSACSSQTAPVGENAYKGNIVFSQPQGENLQLTIRKNDCSGNQQEGEQVVITRKYDSSLVVGACVIVSGDEKATNVSTLSPRNPL</sequence>
<evidence type="ECO:0000313" key="2">
    <source>
        <dbReference type="EMBL" id="TPG99787.1"/>
    </source>
</evidence>
<comment type="caution">
    <text evidence="2">The sequence shown here is derived from an EMBL/GenBank/DDBJ whole genome shotgun (WGS) entry which is preliminary data.</text>
</comment>
<feature type="chain" id="PRO_5044096231" description="Glucose-6-phosphate isomerase" evidence="1">
    <location>
        <begin position="24"/>
        <end position="100"/>
    </location>
</feature>
<gene>
    <name evidence="3" type="ORF">EUX52_06425</name>
    <name evidence="2" type="ORF">EUX55_04825</name>
</gene>
<evidence type="ECO:0000313" key="5">
    <source>
        <dbReference type="Proteomes" id="UP000317926"/>
    </source>
</evidence>
<proteinExistence type="predicted"/>
<accession>A0A502JK10</accession>
<organism evidence="2 5">
    <name type="scientific">Haemophilus haemolyticus</name>
    <dbReference type="NCBI Taxonomy" id="726"/>
    <lineage>
        <taxon>Bacteria</taxon>
        <taxon>Pseudomonadati</taxon>
        <taxon>Pseudomonadota</taxon>
        <taxon>Gammaproteobacteria</taxon>
        <taxon>Pasteurellales</taxon>
        <taxon>Pasteurellaceae</taxon>
        <taxon>Haemophilus</taxon>
    </lineage>
</organism>
<protein>
    <recommendedName>
        <fullName evidence="6">Glucose-6-phosphate isomerase</fullName>
    </recommendedName>
</protein>
<dbReference type="AlphaFoldDB" id="A0A502JK10"/>
<evidence type="ECO:0000313" key="3">
    <source>
        <dbReference type="EMBL" id="TPH21105.1"/>
    </source>
</evidence>
<name>A0A502JK10_HAEHA</name>
<dbReference type="PROSITE" id="PS51257">
    <property type="entry name" value="PROKAR_LIPOPROTEIN"/>
    <property type="match status" value="1"/>
</dbReference>
<keyword evidence="1" id="KW-0732">Signal</keyword>
<evidence type="ECO:0000256" key="1">
    <source>
        <dbReference type="SAM" id="SignalP"/>
    </source>
</evidence>
<dbReference type="Proteomes" id="UP000316282">
    <property type="component" value="Unassembled WGS sequence"/>
</dbReference>